<dbReference type="EMBL" id="MELI01000064">
    <property type="protein sequence ID" value="OFW33548.1"/>
    <property type="molecule type" value="Genomic_DNA"/>
</dbReference>
<keyword evidence="1" id="KW-0472">Membrane</keyword>
<feature type="transmembrane region" description="Helical" evidence="1">
    <location>
        <begin position="12"/>
        <end position="31"/>
    </location>
</feature>
<organism evidence="2 3">
    <name type="scientific">Candidatus Aquicultor primus</name>
    <dbReference type="NCBI Taxonomy" id="1797195"/>
    <lineage>
        <taxon>Bacteria</taxon>
        <taxon>Bacillati</taxon>
        <taxon>Actinomycetota</taxon>
        <taxon>Candidatus Aquicultoria</taxon>
        <taxon>Candidatus Aquicultorales</taxon>
        <taxon>Candidatus Aquicultoraceae</taxon>
        <taxon>Candidatus Aquicultor</taxon>
    </lineage>
</organism>
<evidence type="ECO:0000313" key="2">
    <source>
        <dbReference type="EMBL" id="OFW33548.1"/>
    </source>
</evidence>
<name>A0A1F2UKN2_9ACTN</name>
<feature type="transmembrane region" description="Helical" evidence="1">
    <location>
        <begin position="43"/>
        <end position="64"/>
    </location>
</feature>
<sequence length="99" mass="11196">MHLTIDHNIYGYGHIFQLLISLVAFVFLLASRPRLKHYDQYPYYLASVTLFLVSSTFYVGSIYINSDFLHVLAGVTQSLSIIAVVALVRNTSLKDKKNA</sequence>
<evidence type="ECO:0000256" key="1">
    <source>
        <dbReference type="SAM" id="Phobius"/>
    </source>
</evidence>
<comment type="caution">
    <text evidence="2">The sequence shown here is derived from an EMBL/GenBank/DDBJ whole genome shotgun (WGS) entry which is preliminary data.</text>
</comment>
<evidence type="ECO:0000313" key="3">
    <source>
        <dbReference type="Proteomes" id="UP000178086"/>
    </source>
</evidence>
<dbReference type="AlphaFoldDB" id="A0A1F2UKN2"/>
<gene>
    <name evidence="2" type="ORF">A2074_03315</name>
</gene>
<keyword evidence="1" id="KW-0812">Transmembrane</keyword>
<dbReference type="Proteomes" id="UP000178086">
    <property type="component" value="Unassembled WGS sequence"/>
</dbReference>
<keyword evidence="1" id="KW-1133">Transmembrane helix</keyword>
<accession>A0A1F2UKN2</accession>
<reference evidence="2 3" key="1">
    <citation type="journal article" date="2016" name="Nat. Commun.">
        <title>Thousands of microbial genomes shed light on interconnected biogeochemical processes in an aquifer system.</title>
        <authorList>
            <person name="Anantharaman K."/>
            <person name="Brown C.T."/>
            <person name="Hug L.A."/>
            <person name="Sharon I."/>
            <person name="Castelle C.J."/>
            <person name="Probst A.J."/>
            <person name="Thomas B.C."/>
            <person name="Singh A."/>
            <person name="Wilkins M.J."/>
            <person name="Karaoz U."/>
            <person name="Brodie E.L."/>
            <person name="Williams K.H."/>
            <person name="Hubbard S.S."/>
            <person name="Banfield J.F."/>
        </authorList>
    </citation>
    <scope>NUCLEOTIDE SEQUENCE [LARGE SCALE GENOMIC DNA]</scope>
</reference>
<proteinExistence type="predicted"/>
<feature type="transmembrane region" description="Helical" evidence="1">
    <location>
        <begin position="70"/>
        <end position="88"/>
    </location>
</feature>
<protein>
    <submittedName>
        <fullName evidence="2">Uncharacterized protein</fullName>
    </submittedName>
</protein>